<accession>A0A9D1H1G8</accession>
<evidence type="ECO:0000256" key="3">
    <source>
        <dbReference type="ARBA" id="ARBA00012670"/>
    </source>
</evidence>
<dbReference type="PANTHER" id="PTHR31776:SF0">
    <property type="entry name" value="ALPHA-L-ARABINOFURANOSIDASE 1"/>
    <property type="match status" value="1"/>
</dbReference>
<feature type="chain" id="PRO_5038692279" description="non-reducing end alpha-L-arabinofuranosidase" evidence="7">
    <location>
        <begin position="27"/>
        <end position="1245"/>
    </location>
</feature>
<dbReference type="Pfam" id="PF06964">
    <property type="entry name" value="Alpha-L-AF_C"/>
    <property type="match status" value="1"/>
</dbReference>
<protein>
    <recommendedName>
        <fullName evidence="3">non-reducing end alpha-L-arabinofuranosidase</fullName>
        <ecNumber evidence="3">3.2.1.55</ecNumber>
    </recommendedName>
</protein>
<feature type="signal peptide" evidence="7">
    <location>
        <begin position="1"/>
        <end position="26"/>
    </location>
</feature>
<dbReference type="Pfam" id="PF06439">
    <property type="entry name" value="3keto-disac_hyd"/>
    <property type="match status" value="1"/>
</dbReference>
<dbReference type="InterPro" id="IPR051563">
    <property type="entry name" value="Glycosyl_Hydrolase_51"/>
</dbReference>
<dbReference type="Proteomes" id="UP000824165">
    <property type="component" value="Unassembled WGS sequence"/>
</dbReference>
<dbReference type="GO" id="GO:0046373">
    <property type="term" value="P:L-arabinose metabolic process"/>
    <property type="evidence" value="ECO:0007669"/>
    <property type="project" value="InterPro"/>
</dbReference>
<evidence type="ECO:0000259" key="8">
    <source>
        <dbReference type="SMART" id="SM00813"/>
    </source>
</evidence>
<reference evidence="9" key="1">
    <citation type="submission" date="2020-10" db="EMBL/GenBank/DDBJ databases">
        <authorList>
            <person name="Gilroy R."/>
        </authorList>
    </citation>
    <scope>NUCLEOTIDE SEQUENCE</scope>
    <source>
        <strain evidence="9">CHK181-108</strain>
    </source>
</reference>
<evidence type="ECO:0000256" key="6">
    <source>
        <dbReference type="ARBA" id="ARBA00023180"/>
    </source>
</evidence>
<dbReference type="Pfam" id="PF13385">
    <property type="entry name" value="Laminin_G_3"/>
    <property type="match status" value="1"/>
</dbReference>
<evidence type="ECO:0000313" key="9">
    <source>
        <dbReference type="EMBL" id="HIT84832.1"/>
    </source>
</evidence>
<evidence type="ECO:0000256" key="7">
    <source>
        <dbReference type="SAM" id="SignalP"/>
    </source>
</evidence>
<organism evidence="9 10">
    <name type="scientific">Candidatus Ornithomonoglobus intestinigallinarum</name>
    <dbReference type="NCBI Taxonomy" id="2840894"/>
    <lineage>
        <taxon>Bacteria</taxon>
        <taxon>Bacillati</taxon>
        <taxon>Bacillota</taxon>
        <taxon>Clostridia</taxon>
        <taxon>Candidatus Ornithomonoglobus</taxon>
    </lineage>
</organism>
<comment type="catalytic activity">
    <reaction evidence="1">
        <text>Hydrolysis of terminal non-reducing alpha-L-arabinofuranoside residues in alpha-L-arabinosides.</text>
        <dbReference type="EC" id="3.2.1.55"/>
    </reaction>
</comment>
<dbReference type="SUPFAM" id="SSF49899">
    <property type="entry name" value="Concanavalin A-like lectins/glucanases"/>
    <property type="match status" value="2"/>
</dbReference>
<evidence type="ECO:0000313" key="10">
    <source>
        <dbReference type="Proteomes" id="UP000824165"/>
    </source>
</evidence>
<dbReference type="Gene3D" id="2.60.120.200">
    <property type="match status" value="1"/>
</dbReference>
<keyword evidence="4 7" id="KW-0732">Signal</keyword>
<dbReference type="InterPro" id="IPR055235">
    <property type="entry name" value="ASD1_cat"/>
</dbReference>
<comment type="caution">
    <text evidence="9">The sequence shown here is derived from an EMBL/GenBank/DDBJ whole genome shotgun (WGS) entry which is preliminary data.</text>
</comment>
<dbReference type="GO" id="GO:0046556">
    <property type="term" value="F:alpha-L-arabinofuranosidase activity"/>
    <property type="evidence" value="ECO:0007669"/>
    <property type="project" value="UniProtKB-EC"/>
</dbReference>
<comment type="similarity">
    <text evidence="2">Belongs to the glycosyl hydrolase 51 family.</text>
</comment>
<dbReference type="Pfam" id="PF22848">
    <property type="entry name" value="ASD1_dom"/>
    <property type="match status" value="1"/>
</dbReference>
<gene>
    <name evidence="9" type="ORF">IAA60_02875</name>
</gene>
<evidence type="ECO:0000256" key="5">
    <source>
        <dbReference type="ARBA" id="ARBA00022801"/>
    </source>
</evidence>
<proteinExistence type="inferred from homology"/>
<evidence type="ECO:0000256" key="2">
    <source>
        <dbReference type="ARBA" id="ARBA00007186"/>
    </source>
</evidence>
<evidence type="ECO:0000256" key="1">
    <source>
        <dbReference type="ARBA" id="ARBA00001462"/>
    </source>
</evidence>
<dbReference type="EMBL" id="DVLU01000025">
    <property type="protein sequence ID" value="HIT84832.1"/>
    <property type="molecule type" value="Genomic_DNA"/>
</dbReference>
<keyword evidence="5" id="KW-0378">Hydrolase</keyword>
<feature type="domain" description="Alpha-L-arabinofuranosidase C-terminal" evidence="8">
    <location>
        <begin position="800"/>
        <end position="1162"/>
    </location>
</feature>
<dbReference type="InterPro" id="IPR010496">
    <property type="entry name" value="AL/BT2_dom"/>
</dbReference>
<dbReference type="InterPro" id="IPR013320">
    <property type="entry name" value="ConA-like_dom_sf"/>
</dbReference>
<dbReference type="Gene3D" id="2.60.120.560">
    <property type="entry name" value="Exo-inulinase, domain 1"/>
    <property type="match status" value="1"/>
</dbReference>
<dbReference type="SMART" id="SM00813">
    <property type="entry name" value="Alpha-L-AF_C"/>
    <property type="match status" value="1"/>
</dbReference>
<dbReference type="AlphaFoldDB" id="A0A9D1H1G8"/>
<dbReference type="InterPro" id="IPR017853">
    <property type="entry name" value="GH"/>
</dbReference>
<evidence type="ECO:0000256" key="4">
    <source>
        <dbReference type="ARBA" id="ARBA00022729"/>
    </source>
</evidence>
<keyword evidence="6" id="KW-0325">Glycoprotein</keyword>
<dbReference type="EC" id="3.2.1.55" evidence="3"/>
<dbReference type="PANTHER" id="PTHR31776">
    <property type="entry name" value="ALPHA-L-ARABINOFURANOSIDASE 1"/>
    <property type="match status" value="1"/>
</dbReference>
<dbReference type="Gene3D" id="3.20.20.80">
    <property type="entry name" value="Glycosidases"/>
    <property type="match status" value="1"/>
</dbReference>
<reference evidence="9" key="2">
    <citation type="journal article" date="2021" name="PeerJ">
        <title>Extensive microbial diversity within the chicken gut microbiome revealed by metagenomics and culture.</title>
        <authorList>
            <person name="Gilroy R."/>
            <person name="Ravi A."/>
            <person name="Getino M."/>
            <person name="Pursley I."/>
            <person name="Horton D.L."/>
            <person name="Alikhan N.F."/>
            <person name="Baker D."/>
            <person name="Gharbi K."/>
            <person name="Hall N."/>
            <person name="Watson M."/>
            <person name="Adriaenssens E.M."/>
            <person name="Foster-Nyarko E."/>
            <person name="Jarju S."/>
            <person name="Secka A."/>
            <person name="Antonio M."/>
            <person name="Oren A."/>
            <person name="Chaudhuri R.R."/>
            <person name="La Ragione R."/>
            <person name="Hildebrand F."/>
            <person name="Pallen M.J."/>
        </authorList>
    </citation>
    <scope>NUCLEOTIDE SEQUENCE</scope>
    <source>
        <strain evidence="9">CHK181-108</strain>
    </source>
</reference>
<dbReference type="InterPro" id="IPR010720">
    <property type="entry name" value="Alpha-L-AF_C"/>
</dbReference>
<sequence>MKTTKRITAFAAAAAIAASIAPSAFAGTSAELKYGYDFETLDGTGVSLHGGAELGEGKTGNGLVLDGVDGCAVLPNAISSESMTISAWYKPSKLNVWGRLFDIGRDSSLNFFFAPYSGGAARTEIKSYGGTATMDSAENAKIDEWRHYTVTIDETSMSLYENGRLVNTKTDLSNDLKSFTDSYNYREFSNYIGKSHYESDGYLAGTVDDFKIYDGILSESEIQADMGGALTADDFETMLDTYSIDDGQLIFGDTIDLPEFLSDSFSITWSSDNEDVINTETGAVTPREEQTAVTLTATAESINENTEPGSAWYSRSSTREYTVYVPGTGETPYTITADASDRSKPVSDTMWGLFFEDINSSADGGLYAELVRNRSFEMSDPLDSWIKCNSQLTDENDGVTVNTESPIHENNPTYITLLSTSEDTEAYGNSGAVANGGFLQNMYVEGGKKYDFSAYVRGKGALRVTIGSKPIWANDCGLADEEPHGITEKNGEYINCTEVLSFDTNGEWQKISTVLTPSRTESGVCLVLNRLHGEEGNLDIDMVSLMPQDTYKGHGLRKDMMEALEALHPSFLRFPGGCAVEGETMETAWNWKDTIGDPAERKEMINIWNPSAAEEYQMTYGLGFYEYFQMCEDLDMEPVPILNCGMACQVRAAGNTDEEHLVPLDELEPYIQDALDLIEFANGTDTNSEWARKRIEMGHEEPFGLKYIGIGNEQYGEIYFERYKLFAEAIHEKYPDIKLITTSGTASSGGSNNLAWNWANENTELADLMDEHYYESADWFREHAYRYDNYRRGGTDVFLGEYASKGNTWYNALSEAAFMTGLERNADVVKMASYAPMFAKYGNTQWTAANMIWFNNSELVLTPNYYVQSLFSNNRGDYSLDTDVALAGSEADNGLKGGVAVGTWKTQADFADIEITASDGEVIYSGFDGSWTAQNGSWSQNPDGSVTQITEEENCLYYIEDEDLSDYTVTLKARKTGGNEGFLIGAALEDGKNMYWANLGGWSNTASKMQQVVNGSAVTLENTAEQNYSSEITINTGEWYDIRIEVSGNSVSAYVNGELACSYTKPKDYGPVYSSSVYDTETGDIIIKTANTHNADVPVKFKVENTLSLGAEAALTVMRGADTDENSLQNKNKIVPEESVVNINAAQSENGAEFTYTLPANSFTVLRIPSVQGEISMDGGRLTGTAAGNGAHALIAVCYDANGTLSGVYGTEKAAGALTLDVPESYDKIKAYMIDENNNIIAALQ</sequence>
<dbReference type="SUPFAM" id="SSF51445">
    <property type="entry name" value="(Trans)glycosidases"/>
    <property type="match status" value="1"/>
</dbReference>
<name>A0A9D1H1G8_9FIRM</name>